<keyword evidence="8 9" id="KW-1015">Disulfide bond</keyword>
<keyword evidence="12" id="KW-0418">Kinase</keyword>
<evidence type="ECO:0000256" key="4">
    <source>
        <dbReference type="ARBA" id="ARBA00022729"/>
    </source>
</evidence>
<dbReference type="PANTHER" id="PTHR27005:SF283">
    <property type="entry name" value="OS02G0633066 PROTEIN"/>
    <property type="match status" value="1"/>
</dbReference>
<keyword evidence="13" id="KW-1185">Reference proteome</keyword>
<dbReference type="STRING" id="337451.A0A3S3NEY8"/>
<keyword evidence="10" id="KW-0472">Membrane</keyword>
<dbReference type="PROSITE" id="PS00010">
    <property type="entry name" value="ASX_HYDROXYL"/>
    <property type="match status" value="1"/>
</dbReference>
<organism evidence="12 13">
    <name type="scientific">Cinnamomum micranthum f. kanehirae</name>
    <dbReference type="NCBI Taxonomy" id="337451"/>
    <lineage>
        <taxon>Eukaryota</taxon>
        <taxon>Viridiplantae</taxon>
        <taxon>Streptophyta</taxon>
        <taxon>Embryophyta</taxon>
        <taxon>Tracheophyta</taxon>
        <taxon>Spermatophyta</taxon>
        <taxon>Magnoliopsida</taxon>
        <taxon>Magnoliidae</taxon>
        <taxon>Laurales</taxon>
        <taxon>Lauraceae</taxon>
        <taxon>Cinnamomum</taxon>
    </lineage>
</organism>
<evidence type="ECO:0000313" key="12">
    <source>
        <dbReference type="EMBL" id="RWR78318.1"/>
    </source>
</evidence>
<dbReference type="InterPro" id="IPR000152">
    <property type="entry name" value="EGF-type_Asp/Asn_hydroxyl_site"/>
</dbReference>
<evidence type="ECO:0000256" key="1">
    <source>
        <dbReference type="ARBA" id="ARBA00022527"/>
    </source>
</evidence>
<dbReference type="SMART" id="SM00181">
    <property type="entry name" value="EGF"/>
    <property type="match status" value="2"/>
</dbReference>
<dbReference type="Gene3D" id="2.10.25.10">
    <property type="entry name" value="Laminin"/>
    <property type="match status" value="2"/>
</dbReference>
<dbReference type="PANTHER" id="PTHR27005">
    <property type="entry name" value="WALL-ASSOCIATED RECEPTOR KINASE-LIKE 21"/>
    <property type="match status" value="1"/>
</dbReference>
<dbReference type="GO" id="GO:0005524">
    <property type="term" value="F:ATP binding"/>
    <property type="evidence" value="ECO:0007669"/>
    <property type="project" value="UniProtKB-KW"/>
</dbReference>
<evidence type="ECO:0000256" key="6">
    <source>
        <dbReference type="ARBA" id="ARBA00022741"/>
    </source>
</evidence>
<keyword evidence="4" id="KW-0732">Signal</keyword>
<keyword evidence="2 9" id="KW-0245">EGF-like domain</keyword>
<dbReference type="InterPro" id="IPR045274">
    <property type="entry name" value="WAK-like"/>
</dbReference>
<dbReference type="FunFam" id="2.10.25.10:FF:000038">
    <property type="entry name" value="Fibrillin 2"/>
    <property type="match status" value="1"/>
</dbReference>
<keyword evidence="5" id="KW-0677">Repeat</keyword>
<keyword evidence="3" id="KW-0808">Transferase</keyword>
<gene>
    <name evidence="12" type="ORF">CKAN_00684400</name>
</gene>
<keyword evidence="10" id="KW-1133">Transmembrane helix</keyword>
<feature type="transmembrane region" description="Helical" evidence="10">
    <location>
        <begin position="116"/>
        <end position="135"/>
    </location>
</feature>
<dbReference type="InterPro" id="IPR000742">
    <property type="entry name" value="EGF"/>
</dbReference>
<keyword evidence="7" id="KW-0067">ATP-binding</keyword>
<dbReference type="GO" id="GO:0005509">
    <property type="term" value="F:calcium ion binding"/>
    <property type="evidence" value="ECO:0007669"/>
    <property type="project" value="InterPro"/>
</dbReference>
<dbReference type="EMBL" id="QPKB01000002">
    <property type="protein sequence ID" value="RWR78318.1"/>
    <property type="molecule type" value="Genomic_DNA"/>
</dbReference>
<dbReference type="Proteomes" id="UP000283530">
    <property type="component" value="Unassembled WGS sequence"/>
</dbReference>
<comment type="caution">
    <text evidence="9">Lacks conserved residue(s) required for the propagation of feature annotation.</text>
</comment>
<dbReference type="PROSITE" id="PS01187">
    <property type="entry name" value="EGF_CA"/>
    <property type="match status" value="1"/>
</dbReference>
<keyword evidence="12" id="KW-0675">Receptor</keyword>
<evidence type="ECO:0000256" key="5">
    <source>
        <dbReference type="ARBA" id="ARBA00022737"/>
    </source>
</evidence>
<evidence type="ECO:0000256" key="8">
    <source>
        <dbReference type="ARBA" id="ARBA00023157"/>
    </source>
</evidence>
<evidence type="ECO:0000256" key="2">
    <source>
        <dbReference type="ARBA" id="ARBA00022536"/>
    </source>
</evidence>
<evidence type="ECO:0000259" key="11">
    <source>
        <dbReference type="PROSITE" id="PS50026"/>
    </source>
</evidence>
<evidence type="ECO:0000256" key="10">
    <source>
        <dbReference type="SAM" id="Phobius"/>
    </source>
</evidence>
<evidence type="ECO:0000256" key="9">
    <source>
        <dbReference type="PROSITE-ProRule" id="PRU00076"/>
    </source>
</evidence>
<dbReference type="InterPro" id="IPR001881">
    <property type="entry name" value="EGF-like_Ca-bd_dom"/>
</dbReference>
<reference evidence="12 13" key="1">
    <citation type="journal article" date="2019" name="Nat. Plants">
        <title>Stout camphor tree genome fills gaps in understanding of flowering plant genome evolution.</title>
        <authorList>
            <person name="Chaw S.M."/>
            <person name="Liu Y.C."/>
            <person name="Wu Y.W."/>
            <person name="Wang H.Y."/>
            <person name="Lin C.I."/>
            <person name="Wu C.S."/>
            <person name="Ke H.M."/>
            <person name="Chang L.Y."/>
            <person name="Hsu C.Y."/>
            <person name="Yang H.T."/>
            <person name="Sudianto E."/>
            <person name="Hsu M.H."/>
            <person name="Wu K.P."/>
            <person name="Wang L.N."/>
            <person name="Leebens-Mack J.H."/>
            <person name="Tsai I.J."/>
        </authorList>
    </citation>
    <scope>NUCLEOTIDE SEQUENCE [LARGE SCALE GENOMIC DNA]</scope>
    <source>
        <strain evidence="13">cv. Chaw 1501</strain>
        <tissue evidence="12">Young leaves</tissue>
    </source>
</reference>
<dbReference type="CDD" id="cd00054">
    <property type="entry name" value="EGF_CA"/>
    <property type="match status" value="1"/>
</dbReference>
<dbReference type="AlphaFoldDB" id="A0A3S3NEY8"/>
<feature type="domain" description="EGF-like" evidence="11">
    <location>
        <begin position="63"/>
        <end position="99"/>
    </location>
</feature>
<proteinExistence type="predicted"/>
<dbReference type="OrthoDB" id="4062651at2759"/>
<accession>A0A3S3NEY8</accession>
<evidence type="ECO:0000313" key="13">
    <source>
        <dbReference type="Proteomes" id="UP000283530"/>
    </source>
</evidence>
<dbReference type="PROSITE" id="PS50026">
    <property type="entry name" value="EGF_3"/>
    <property type="match status" value="2"/>
</dbReference>
<dbReference type="InterPro" id="IPR018097">
    <property type="entry name" value="EGF_Ca-bd_CS"/>
</dbReference>
<keyword evidence="6" id="KW-0547">Nucleotide-binding</keyword>
<dbReference type="SMART" id="SM00179">
    <property type="entry name" value="EGF_CA"/>
    <property type="match status" value="2"/>
</dbReference>
<sequence>MTADIAMKLEWAIGRDSCSNVSSNICGQNSFCVDSIGGLGHLCNCSDGYVGNPYLNGSKGCQDADECLDPEKGPCVPVAHCQNEVPGYKCICPFGSTGDGKRHGSGCRKILQVIEAVLGMGKIMLLCVMWFYCALKKRTLIKLKEEYFRQNGGLLLKQQVSSIREGADHARIFSLEELKQATNNYD</sequence>
<comment type="caution">
    <text evidence="12">The sequence shown here is derived from an EMBL/GenBank/DDBJ whole genome shotgun (WGS) entry which is preliminary data.</text>
</comment>
<evidence type="ECO:0000256" key="3">
    <source>
        <dbReference type="ARBA" id="ARBA00022679"/>
    </source>
</evidence>
<feature type="domain" description="EGF-like" evidence="11">
    <location>
        <begin position="14"/>
        <end position="62"/>
    </location>
</feature>
<feature type="disulfide bond" evidence="9">
    <location>
        <begin position="26"/>
        <end position="43"/>
    </location>
</feature>
<dbReference type="GO" id="GO:0005886">
    <property type="term" value="C:plasma membrane"/>
    <property type="evidence" value="ECO:0007669"/>
    <property type="project" value="TreeGrafter"/>
</dbReference>
<dbReference type="GO" id="GO:0007166">
    <property type="term" value="P:cell surface receptor signaling pathway"/>
    <property type="evidence" value="ECO:0007669"/>
    <property type="project" value="InterPro"/>
</dbReference>
<evidence type="ECO:0000256" key="7">
    <source>
        <dbReference type="ARBA" id="ARBA00022840"/>
    </source>
</evidence>
<name>A0A3S3NEY8_9MAGN</name>
<keyword evidence="10" id="KW-0812">Transmembrane</keyword>
<protein>
    <submittedName>
        <fullName evidence="12">Wall-associated receptor kinase 2-like protein</fullName>
    </submittedName>
</protein>
<dbReference type="GO" id="GO:0004674">
    <property type="term" value="F:protein serine/threonine kinase activity"/>
    <property type="evidence" value="ECO:0007669"/>
    <property type="project" value="UniProtKB-KW"/>
</dbReference>
<keyword evidence="1" id="KW-0723">Serine/threonine-protein kinase</keyword>